<organism evidence="7 8">
    <name type="scientific">Nocardia aurea</name>
    <dbReference type="NCBI Taxonomy" id="2144174"/>
    <lineage>
        <taxon>Bacteria</taxon>
        <taxon>Bacillati</taxon>
        <taxon>Actinomycetota</taxon>
        <taxon>Actinomycetes</taxon>
        <taxon>Mycobacteriales</taxon>
        <taxon>Nocardiaceae</taxon>
        <taxon>Nocardia</taxon>
    </lineage>
</organism>
<dbReference type="InterPro" id="IPR001867">
    <property type="entry name" value="OmpR/PhoB-type_DNA-bd"/>
</dbReference>
<dbReference type="Proteomes" id="UP001551695">
    <property type="component" value="Unassembled WGS sequence"/>
</dbReference>
<dbReference type="InterPro" id="IPR005158">
    <property type="entry name" value="BTAD"/>
</dbReference>
<keyword evidence="8" id="KW-1185">Reference proteome</keyword>
<feature type="DNA-binding region" description="OmpR/PhoB-type" evidence="5">
    <location>
        <begin position="1"/>
        <end position="97"/>
    </location>
</feature>
<dbReference type="PRINTS" id="PR00364">
    <property type="entry name" value="DISEASERSIST"/>
</dbReference>
<dbReference type="CDD" id="cd15831">
    <property type="entry name" value="BTAD"/>
    <property type="match status" value="1"/>
</dbReference>
<keyword evidence="2" id="KW-0805">Transcription regulation</keyword>
<evidence type="ECO:0000313" key="8">
    <source>
        <dbReference type="Proteomes" id="UP001551695"/>
    </source>
</evidence>
<evidence type="ECO:0000256" key="1">
    <source>
        <dbReference type="ARBA" id="ARBA00005820"/>
    </source>
</evidence>
<dbReference type="InterPro" id="IPR036388">
    <property type="entry name" value="WH-like_DNA-bd_sf"/>
</dbReference>
<evidence type="ECO:0000259" key="6">
    <source>
        <dbReference type="PROSITE" id="PS51755"/>
    </source>
</evidence>
<evidence type="ECO:0000256" key="5">
    <source>
        <dbReference type="PROSITE-ProRule" id="PRU01091"/>
    </source>
</evidence>
<dbReference type="PANTHER" id="PTHR35807">
    <property type="entry name" value="TRANSCRIPTIONAL REGULATOR REDD-RELATED"/>
    <property type="match status" value="1"/>
</dbReference>
<dbReference type="SMART" id="SM00862">
    <property type="entry name" value="Trans_reg_C"/>
    <property type="match status" value="1"/>
</dbReference>
<dbReference type="InterPro" id="IPR016032">
    <property type="entry name" value="Sig_transdc_resp-reg_C-effctor"/>
</dbReference>
<dbReference type="Pfam" id="PF03704">
    <property type="entry name" value="BTAD"/>
    <property type="match status" value="1"/>
</dbReference>
<dbReference type="Gene3D" id="1.10.10.10">
    <property type="entry name" value="Winged helix-like DNA-binding domain superfamily/Winged helix DNA-binding domain"/>
    <property type="match status" value="1"/>
</dbReference>
<comment type="similarity">
    <text evidence="1">Belongs to the AfsR/DnrI/RedD regulatory family.</text>
</comment>
<dbReference type="SUPFAM" id="SSF48452">
    <property type="entry name" value="TPR-like"/>
    <property type="match status" value="1"/>
</dbReference>
<feature type="domain" description="OmpR/PhoB-type" evidence="6">
    <location>
        <begin position="1"/>
        <end position="97"/>
    </location>
</feature>
<dbReference type="InterPro" id="IPR027417">
    <property type="entry name" value="P-loop_NTPase"/>
</dbReference>
<dbReference type="InterPro" id="IPR011990">
    <property type="entry name" value="TPR-like_helical_dom_sf"/>
</dbReference>
<dbReference type="InterPro" id="IPR041664">
    <property type="entry name" value="AAA_16"/>
</dbReference>
<protein>
    <submittedName>
        <fullName evidence="7">BTAD domain-containing putative transcriptional regulator</fullName>
    </submittedName>
</protein>
<dbReference type="Pfam" id="PF00486">
    <property type="entry name" value="Trans_reg_C"/>
    <property type="match status" value="1"/>
</dbReference>
<accession>A0ABV3FS26</accession>
<comment type="caution">
    <text evidence="7">The sequence shown here is derived from an EMBL/GenBank/DDBJ whole genome shotgun (WGS) entry which is preliminary data.</text>
</comment>
<keyword evidence="4" id="KW-0804">Transcription</keyword>
<proteinExistence type="inferred from homology"/>
<dbReference type="SUPFAM" id="SSF52540">
    <property type="entry name" value="P-loop containing nucleoside triphosphate hydrolases"/>
    <property type="match status" value="1"/>
</dbReference>
<reference evidence="7 8" key="1">
    <citation type="submission" date="2024-06" db="EMBL/GenBank/DDBJ databases">
        <title>The Natural Products Discovery Center: Release of the First 8490 Sequenced Strains for Exploring Actinobacteria Biosynthetic Diversity.</title>
        <authorList>
            <person name="Kalkreuter E."/>
            <person name="Kautsar S.A."/>
            <person name="Yang D."/>
            <person name="Bader C.D."/>
            <person name="Teijaro C.N."/>
            <person name="Fluegel L."/>
            <person name="Davis C.M."/>
            <person name="Simpson J.R."/>
            <person name="Lauterbach L."/>
            <person name="Steele A.D."/>
            <person name="Gui C."/>
            <person name="Meng S."/>
            <person name="Li G."/>
            <person name="Viehrig K."/>
            <person name="Ye F."/>
            <person name="Su P."/>
            <person name="Kiefer A.F."/>
            <person name="Nichols A."/>
            <person name="Cepeda A.J."/>
            <person name="Yan W."/>
            <person name="Fan B."/>
            <person name="Jiang Y."/>
            <person name="Adhikari A."/>
            <person name="Zheng C.-J."/>
            <person name="Schuster L."/>
            <person name="Cowan T.M."/>
            <person name="Smanski M.J."/>
            <person name="Chevrette M.G."/>
            <person name="De Carvalho L.P.S."/>
            <person name="Shen B."/>
        </authorList>
    </citation>
    <scope>NUCLEOTIDE SEQUENCE [LARGE SCALE GENOMIC DNA]</scope>
    <source>
        <strain evidence="7 8">NPDC050403</strain>
    </source>
</reference>
<dbReference type="InterPro" id="IPR051677">
    <property type="entry name" value="AfsR-DnrI-RedD_regulator"/>
</dbReference>
<evidence type="ECO:0000313" key="7">
    <source>
        <dbReference type="EMBL" id="MEV0708232.1"/>
    </source>
</evidence>
<gene>
    <name evidence="7" type="ORF">AB0I48_11755</name>
</gene>
<evidence type="ECO:0000256" key="2">
    <source>
        <dbReference type="ARBA" id="ARBA00023015"/>
    </source>
</evidence>
<dbReference type="EMBL" id="JBFAKC010000004">
    <property type="protein sequence ID" value="MEV0708232.1"/>
    <property type="molecule type" value="Genomic_DNA"/>
</dbReference>
<dbReference type="PANTHER" id="PTHR35807:SF1">
    <property type="entry name" value="TRANSCRIPTIONAL REGULATOR REDD"/>
    <property type="match status" value="1"/>
</dbReference>
<dbReference type="CDD" id="cd00383">
    <property type="entry name" value="trans_reg_C"/>
    <property type="match status" value="1"/>
</dbReference>
<dbReference type="Pfam" id="PF13191">
    <property type="entry name" value="AAA_16"/>
    <property type="match status" value="1"/>
</dbReference>
<evidence type="ECO:0000256" key="3">
    <source>
        <dbReference type="ARBA" id="ARBA00023125"/>
    </source>
</evidence>
<name>A0ABV3FS26_9NOCA</name>
<dbReference type="RefSeq" id="WP_355091533.1">
    <property type="nucleotide sequence ID" value="NZ_JBEXKW010000138.1"/>
</dbReference>
<dbReference type="Gene3D" id="1.25.40.10">
    <property type="entry name" value="Tetratricopeptide repeat domain"/>
    <property type="match status" value="1"/>
</dbReference>
<keyword evidence="3 5" id="KW-0238">DNA-binding</keyword>
<sequence length="598" mass="65834">MVEFRLLGFVELVVDGRTIDLGPSKQRGIMAVLLAEPDRAISTDILVDRVWDDPPETVRHSVYTYVARLRRILRAATGHTETPVQIRRTFGGYRLEVNPDRIDLTEFRRLLASARAMDADHPDRAATLARALDLWRGEPCAGLDSDWTRNFRESLRQLRHEVVIDRADTGLRSGELKMVSADLRKALMDSPLAEDLHERLLTAYYLDNRSAEALSHYDRMRRAFVAELGVDPGPRLRELHSRLLGRQQPGIPRLVSTRVPAEVARLPDAMTFRGREGEIDRLRQAFTEDTGHGVRPVLVTGGPGIGKSALAAQAATLLHDRFPDGVLRADLGGLTSEPAPPGAVLARLLRGLGLSDTEIPADAHARAARYRELLAERRMLVLLDDAASDEQIAPLVTVGPRSCALITSRVSLGLNRIHTVVLRELTMAESIEILEADVGTERIHAEEWAASALVRCCSGIPLALRAVGARLAARPHWTVAGQLGRMSDEQQRLNEFSYGTLDIRRSMAPTVNRLGPRAAAVFRYLGTTLGPRELFTTVTLPGNSGASGMDALDELVDAHLLSVVEQTDGTRAQYLMLEIHRLYAKQLAHAAAAEPLLA</sequence>
<dbReference type="PROSITE" id="PS51755">
    <property type="entry name" value="OMPR_PHOB"/>
    <property type="match status" value="1"/>
</dbReference>
<evidence type="ECO:0000256" key="4">
    <source>
        <dbReference type="ARBA" id="ARBA00023163"/>
    </source>
</evidence>
<dbReference type="SMART" id="SM01043">
    <property type="entry name" value="BTAD"/>
    <property type="match status" value="1"/>
</dbReference>
<dbReference type="SUPFAM" id="SSF46894">
    <property type="entry name" value="C-terminal effector domain of the bipartite response regulators"/>
    <property type="match status" value="1"/>
</dbReference>
<dbReference type="Gene3D" id="3.40.50.300">
    <property type="entry name" value="P-loop containing nucleotide triphosphate hydrolases"/>
    <property type="match status" value="1"/>
</dbReference>